<keyword evidence="3" id="KW-1185">Reference proteome</keyword>
<proteinExistence type="predicted"/>
<evidence type="ECO:0000313" key="2">
    <source>
        <dbReference type="EMBL" id="WDR36576.1"/>
    </source>
</evidence>
<dbReference type="NCBIfam" id="TIGR01760">
    <property type="entry name" value="tape_meas_TP901"/>
    <property type="match status" value="1"/>
</dbReference>
<name>A0ABY7ZBP4_9PSED</name>
<dbReference type="Proteomes" id="UP001222282">
    <property type="component" value="Chromosome"/>
</dbReference>
<dbReference type="EMBL" id="CP101655">
    <property type="protein sequence ID" value="WDR36576.1"/>
    <property type="molecule type" value="Genomic_DNA"/>
</dbReference>
<feature type="domain" description="Phage tail tape measure protein" evidence="1">
    <location>
        <begin position="150"/>
        <end position="348"/>
    </location>
</feature>
<accession>A0ABY7ZBP4</accession>
<gene>
    <name evidence="2" type="ORF">NN484_02325</name>
</gene>
<organism evidence="2 3">
    <name type="scientific">Pseudomonas serboccidentalis</name>
    <dbReference type="NCBI Taxonomy" id="2964670"/>
    <lineage>
        <taxon>Bacteria</taxon>
        <taxon>Pseudomonadati</taxon>
        <taxon>Pseudomonadota</taxon>
        <taxon>Gammaproteobacteria</taxon>
        <taxon>Pseudomonadales</taxon>
        <taxon>Pseudomonadaceae</taxon>
        <taxon>Pseudomonas</taxon>
    </lineage>
</organism>
<evidence type="ECO:0000313" key="3">
    <source>
        <dbReference type="Proteomes" id="UP001222282"/>
    </source>
</evidence>
<dbReference type="Pfam" id="PF10145">
    <property type="entry name" value="PhageMin_Tail"/>
    <property type="match status" value="1"/>
</dbReference>
<dbReference type="InterPro" id="IPR010090">
    <property type="entry name" value="Phage_tape_meas"/>
</dbReference>
<evidence type="ECO:0000259" key="1">
    <source>
        <dbReference type="Pfam" id="PF10145"/>
    </source>
</evidence>
<reference evidence="2 3" key="1">
    <citation type="submission" date="2022-07" db="EMBL/GenBank/DDBJ databases">
        <authorList>
            <person name="Abrouk D."/>
            <person name="Moenne-Loccoz Y."/>
            <person name="Todorovic I."/>
            <person name="Raicevic V."/>
            <person name="Jovicic-Petrovic J."/>
        </authorList>
    </citation>
    <scope>NUCLEOTIDE SEQUENCE [LARGE SCALE GENOMIC DNA]</scope>
    <source>
        <strain evidence="3">IT-P374</strain>
    </source>
</reference>
<dbReference type="RefSeq" id="WP_274658519.1">
    <property type="nucleotide sequence ID" value="NZ_CP101655.1"/>
</dbReference>
<sequence length="704" mass="71404">MAESKNALMYADESTSAANRNLSLVTANTNLAKDSVAGLRQTLTTASDRILLLTTAIDSLNLTLASKRDLSQSMASNITGLSEQKSSQKVAGATPPDSLKAAVVMDSAAAALSDAARISRTQGKEAAHESLIMASAPLVAAGGTTGVELVNAAALGAKAGVGLDLPNASDKKFELLKFADDAAITASAFKVPGLQAAEMMAVWRTSMKLTRDEAVDLADAAHHLGKMTGDVNAADIGSVLQQSGDAAIAAGFQPEQSAALSAALLNTGTKEGEAGAALKSISTALSKGGQVSAVEQGAWKQLGLDPKAVAAAMRDPNKDNAQGALLSVLAALNARPPEQRAVLARTLFSDGGDAAQKLSQNLSEVNEAFWQVKDKRQYATSELGEKSSVRQAALALSNTYQGQLNILNARRERLDVAKGNALDPSSDTLASAGVDKLSELTETYPKTAGVVLTVSAFLKPLFDHALDAIGSEIKDRFGKKVVDKGLSVFTGAATGTAEGAAAGTGLKILEQTSRVRAPLLESTTAAMRPLSRAMPWPVKTVAALAGLAAGVASGDETQIAKSVGAAGGGMAGALAGSAFGASLGAVGGPPGVAIGGLLGGLLGGWLGTEGGSLLGEKLGSAAPDKLEAPAQVSQALASAQVPSVPATYAPTVQVYCSDPGSAEKIGQLVDFHLRSQFSNEFTPLMGSHSLATRRDAALTDGVAT</sequence>
<protein>
    <submittedName>
        <fullName evidence="2">Phage tail tape measure protein</fullName>
    </submittedName>
</protein>